<dbReference type="GO" id="GO:0008556">
    <property type="term" value="F:P-type potassium transmembrane transporter activity"/>
    <property type="evidence" value="ECO:0007669"/>
    <property type="project" value="InterPro"/>
</dbReference>
<keyword evidence="1" id="KW-0812">Transmembrane</keyword>
<dbReference type="InterPro" id="IPR011726">
    <property type="entry name" value="KdpF"/>
</dbReference>
<dbReference type="GO" id="GO:0005886">
    <property type="term" value="C:plasma membrane"/>
    <property type="evidence" value="ECO:0007669"/>
    <property type="project" value="InterPro"/>
</dbReference>
<feature type="transmembrane region" description="Helical" evidence="1">
    <location>
        <begin position="6"/>
        <end position="24"/>
    </location>
</feature>
<proteinExistence type="predicted"/>
<keyword evidence="1" id="KW-1133">Transmembrane helix</keyword>
<evidence type="ECO:0000313" key="2">
    <source>
        <dbReference type="EMBL" id="QPH47625.1"/>
    </source>
</evidence>
<gene>
    <name evidence="2" type="primary">kdpF</name>
    <name evidence="2" type="ORF">IZU98_14555</name>
</gene>
<dbReference type="Proteomes" id="UP000594430">
    <property type="component" value="Chromosome"/>
</dbReference>
<reference evidence="2 3" key="1">
    <citation type="submission" date="2020-11" db="EMBL/GenBank/DDBJ databases">
        <title>Pseudomonas fulva producing VIM-24.</title>
        <authorList>
            <person name="Liu S."/>
        </authorList>
    </citation>
    <scope>NUCLEOTIDE SEQUENCE [LARGE SCALE GENOMIC DNA]</scope>
    <source>
        <strain evidence="2 3">ZDHY414</strain>
    </source>
</reference>
<evidence type="ECO:0000313" key="3">
    <source>
        <dbReference type="Proteomes" id="UP000594430"/>
    </source>
</evidence>
<keyword evidence="1" id="KW-0472">Membrane</keyword>
<organism evidence="2 3">
    <name type="scientific">Pseudomonas fulva</name>
    <dbReference type="NCBI Taxonomy" id="47880"/>
    <lineage>
        <taxon>Bacteria</taxon>
        <taxon>Pseudomonadati</taxon>
        <taxon>Pseudomonadota</taxon>
        <taxon>Gammaproteobacteria</taxon>
        <taxon>Pseudomonadales</taxon>
        <taxon>Pseudomonadaceae</taxon>
        <taxon>Pseudomonas</taxon>
    </lineage>
</organism>
<dbReference type="RefSeq" id="WP_033695165.1">
    <property type="nucleotide sequence ID" value="NZ_BQIN01000021.1"/>
</dbReference>
<dbReference type="Pfam" id="PF09604">
    <property type="entry name" value="Potass_KdpF"/>
    <property type="match status" value="1"/>
</dbReference>
<dbReference type="AlphaFoldDB" id="A0A7S9LF17"/>
<dbReference type="NCBIfam" id="TIGR02115">
    <property type="entry name" value="potass_kdpF"/>
    <property type="match status" value="1"/>
</dbReference>
<accession>A0A7S9LF17</accession>
<sequence>MNVLEGMSLLIAVAMAVYLLTALLRADRS</sequence>
<evidence type="ECO:0000256" key="1">
    <source>
        <dbReference type="SAM" id="Phobius"/>
    </source>
</evidence>
<protein>
    <submittedName>
        <fullName evidence="2">K(+)-transporting ATPase subunit F</fullName>
    </submittedName>
</protein>
<name>A0A7S9LF17_9PSED</name>
<dbReference type="GeneID" id="93442834"/>
<dbReference type="EMBL" id="CP064946">
    <property type="protein sequence ID" value="QPH47625.1"/>
    <property type="molecule type" value="Genomic_DNA"/>
</dbReference>